<evidence type="ECO:0000313" key="15">
    <source>
        <dbReference type="EMBL" id="CAE8704668.1"/>
    </source>
</evidence>
<sequence length="530" mass="57021">MAGSRKTWLVAVSAICAVVAVVVVVVVAWPAKAAGPAQDVLGSSKVFVHLFEWSWADVATECEEFLGPKGFSAVQVSPPMEHITGPSWWTRYQPVSYNLSSRSGNEAAFVDMVQRCKKAGVDIIADAVFNHIAAGSGVGTAGSPYGNRESVLYTQDDFHHSPGDPRSNCGVSNYQDLSNVQSCDLVGLPDLCTACPKVQKAVQSYLSKMLAYGVAGFRIDAAKHQAVGELKALLQGVPGGLPWVFQEVIGGAGEAVKPQMYLDIGEVTEFQYGQQLGANFKVEGKLKYLTNFGEQWGLLSPGRKATVFIDNHDTQRGDAQLTYKSGDVYILASIFMLAHPYGHPKVMSSYFFDSHDQGPPPDAVHSSGGLNCGAGKSWVCEHRRPEIANMVAWRTAAGDSDVVHFVSSDDGNSAAFCRGRFACVGLNRGGKSWSIRLKVTVPSGQYCEVLRGNSNNNKNNNNSSNNNKNNNNSNNNNINNNDNDNNSDFSDCSTVTVDGDGFASIQVPALSAVAFHIHAKPRFFQGLSFS</sequence>
<evidence type="ECO:0000256" key="11">
    <source>
        <dbReference type="RuleBase" id="RU361134"/>
    </source>
</evidence>
<dbReference type="InterPro" id="IPR013780">
    <property type="entry name" value="Glyco_hydro_b"/>
</dbReference>
<evidence type="ECO:0000313" key="16">
    <source>
        <dbReference type="Proteomes" id="UP000626109"/>
    </source>
</evidence>
<dbReference type="GO" id="GO:0004556">
    <property type="term" value="F:alpha-amylase activity"/>
    <property type="evidence" value="ECO:0007669"/>
    <property type="project" value="UniProtKB-UniRule"/>
</dbReference>
<feature type="domain" description="Glycosyl hydrolase family 13 catalytic" evidence="14">
    <location>
        <begin position="45"/>
        <end position="394"/>
    </location>
</feature>
<name>A0A813KLS8_POLGL</name>
<keyword evidence="9 11" id="KW-0326">Glycosidase</keyword>
<dbReference type="SMART" id="SM00632">
    <property type="entry name" value="Aamy_C"/>
    <property type="match status" value="1"/>
</dbReference>
<dbReference type="GO" id="GO:0046872">
    <property type="term" value="F:metal ion binding"/>
    <property type="evidence" value="ECO:0007669"/>
    <property type="project" value="UniProtKB-KW"/>
</dbReference>
<dbReference type="InterPro" id="IPR006046">
    <property type="entry name" value="Alpha_amylase"/>
</dbReference>
<evidence type="ECO:0000256" key="9">
    <source>
        <dbReference type="ARBA" id="ARBA00023295"/>
    </source>
</evidence>
<evidence type="ECO:0000256" key="2">
    <source>
        <dbReference type="ARBA" id="ARBA00001913"/>
    </source>
</evidence>
<dbReference type="Pfam" id="PF00128">
    <property type="entry name" value="Alpha-amylase"/>
    <property type="match status" value="1"/>
</dbReference>
<dbReference type="InterPro" id="IPR006047">
    <property type="entry name" value="GH13_cat_dom"/>
</dbReference>
<dbReference type="EC" id="3.2.1.1" evidence="4 11"/>
<dbReference type="Proteomes" id="UP000626109">
    <property type="component" value="Unassembled WGS sequence"/>
</dbReference>
<dbReference type="InterPro" id="IPR006048">
    <property type="entry name" value="A-amylase/branching_C"/>
</dbReference>
<dbReference type="PANTHER" id="PTHR43447">
    <property type="entry name" value="ALPHA-AMYLASE"/>
    <property type="match status" value="1"/>
</dbReference>
<evidence type="ECO:0000256" key="3">
    <source>
        <dbReference type="ARBA" id="ARBA00008061"/>
    </source>
</evidence>
<keyword evidence="5" id="KW-0479">Metal-binding</keyword>
<feature type="region of interest" description="Disordered" evidence="12">
    <location>
        <begin position="452"/>
        <end position="485"/>
    </location>
</feature>
<feature type="domain" description="Alpha-amylase C-terminal" evidence="13">
    <location>
        <begin position="409"/>
        <end position="520"/>
    </location>
</feature>
<evidence type="ECO:0000256" key="12">
    <source>
        <dbReference type="SAM" id="MobiDB-lite"/>
    </source>
</evidence>
<gene>
    <name evidence="15" type="ORF">PGLA2088_LOCUS33313</name>
</gene>
<evidence type="ECO:0000256" key="6">
    <source>
        <dbReference type="ARBA" id="ARBA00022801"/>
    </source>
</evidence>
<reference evidence="15" key="1">
    <citation type="submission" date="2021-02" db="EMBL/GenBank/DDBJ databases">
        <authorList>
            <person name="Dougan E. K."/>
            <person name="Rhodes N."/>
            <person name="Thang M."/>
            <person name="Chan C."/>
        </authorList>
    </citation>
    <scope>NUCLEOTIDE SEQUENCE</scope>
</reference>
<evidence type="ECO:0000256" key="10">
    <source>
        <dbReference type="RuleBase" id="RU003615"/>
    </source>
</evidence>
<dbReference type="Gene3D" id="2.60.40.1180">
    <property type="entry name" value="Golgi alpha-mannosidase II"/>
    <property type="match status" value="1"/>
</dbReference>
<comment type="caution">
    <text evidence="15">The sequence shown here is derived from an EMBL/GenBank/DDBJ whole genome shotgun (WGS) entry which is preliminary data.</text>
</comment>
<dbReference type="SUPFAM" id="SSF51011">
    <property type="entry name" value="Glycosyl hydrolase domain"/>
    <property type="match status" value="1"/>
</dbReference>
<organism evidence="15 16">
    <name type="scientific">Polarella glacialis</name>
    <name type="common">Dinoflagellate</name>
    <dbReference type="NCBI Taxonomy" id="89957"/>
    <lineage>
        <taxon>Eukaryota</taxon>
        <taxon>Sar</taxon>
        <taxon>Alveolata</taxon>
        <taxon>Dinophyceae</taxon>
        <taxon>Suessiales</taxon>
        <taxon>Suessiaceae</taxon>
        <taxon>Polarella</taxon>
    </lineage>
</organism>
<proteinExistence type="inferred from homology"/>
<dbReference type="CDD" id="cd11317">
    <property type="entry name" value="AmyAc_bac_euk_AmyA"/>
    <property type="match status" value="1"/>
</dbReference>
<evidence type="ECO:0000256" key="4">
    <source>
        <dbReference type="ARBA" id="ARBA00012595"/>
    </source>
</evidence>
<evidence type="ECO:0000256" key="5">
    <source>
        <dbReference type="ARBA" id="ARBA00022723"/>
    </source>
</evidence>
<dbReference type="InterPro" id="IPR017853">
    <property type="entry name" value="GH"/>
</dbReference>
<dbReference type="PRINTS" id="PR00110">
    <property type="entry name" value="ALPHAAMYLASE"/>
</dbReference>
<dbReference type="EMBL" id="CAJNNW010030837">
    <property type="protein sequence ID" value="CAE8704668.1"/>
    <property type="molecule type" value="Genomic_DNA"/>
</dbReference>
<dbReference type="AlphaFoldDB" id="A0A813KLS8"/>
<dbReference type="Gene3D" id="3.20.20.80">
    <property type="entry name" value="Glycosidases"/>
    <property type="match status" value="1"/>
</dbReference>
<comment type="cofactor">
    <cofactor evidence="2">
        <name>Ca(2+)</name>
        <dbReference type="ChEBI" id="CHEBI:29108"/>
    </cofactor>
</comment>
<evidence type="ECO:0000259" key="14">
    <source>
        <dbReference type="SMART" id="SM00642"/>
    </source>
</evidence>
<protein>
    <recommendedName>
        <fullName evidence="4 11">Alpha-amylase</fullName>
        <ecNumber evidence="4 11">3.2.1.1</ecNumber>
    </recommendedName>
</protein>
<keyword evidence="8 11" id="KW-0119">Carbohydrate metabolism</keyword>
<dbReference type="SMART" id="SM00642">
    <property type="entry name" value="Aamy"/>
    <property type="match status" value="1"/>
</dbReference>
<evidence type="ECO:0000256" key="1">
    <source>
        <dbReference type="ARBA" id="ARBA00000548"/>
    </source>
</evidence>
<dbReference type="SUPFAM" id="SSF51445">
    <property type="entry name" value="(Trans)glycosidases"/>
    <property type="match status" value="1"/>
</dbReference>
<evidence type="ECO:0000256" key="8">
    <source>
        <dbReference type="ARBA" id="ARBA00023277"/>
    </source>
</evidence>
<dbReference type="InterPro" id="IPR031319">
    <property type="entry name" value="A-amylase_C"/>
</dbReference>
<comment type="similarity">
    <text evidence="3 10">Belongs to the glycosyl hydrolase 13 family.</text>
</comment>
<dbReference type="Pfam" id="PF02806">
    <property type="entry name" value="Alpha-amylase_C"/>
    <property type="match status" value="1"/>
</dbReference>
<dbReference type="GO" id="GO:0005975">
    <property type="term" value="P:carbohydrate metabolic process"/>
    <property type="evidence" value="ECO:0007669"/>
    <property type="project" value="InterPro"/>
</dbReference>
<keyword evidence="6 11" id="KW-0378">Hydrolase</keyword>
<comment type="catalytic activity">
    <reaction evidence="1 11">
        <text>Endohydrolysis of (1-&gt;4)-alpha-D-glucosidic linkages in polysaccharides containing three or more (1-&gt;4)-alpha-linked D-glucose units.</text>
        <dbReference type="EC" id="3.2.1.1"/>
    </reaction>
</comment>
<evidence type="ECO:0000259" key="13">
    <source>
        <dbReference type="SMART" id="SM00632"/>
    </source>
</evidence>
<evidence type="ECO:0000256" key="7">
    <source>
        <dbReference type="ARBA" id="ARBA00022837"/>
    </source>
</evidence>
<feature type="compositionally biased region" description="Low complexity" evidence="12">
    <location>
        <begin position="453"/>
        <end position="485"/>
    </location>
</feature>
<keyword evidence="7" id="KW-0106">Calcium</keyword>
<accession>A0A813KLS8</accession>